<dbReference type="Proteomes" id="UP000006565">
    <property type="component" value="Chromosome"/>
</dbReference>
<dbReference type="HOGENOM" id="CLU_025763_1_2_2"/>
<evidence type="ECO:0000256" key="7">
    <source>
        <dbReference type="PIRSR" id="PIRSR000185-3"/>
    </source>
</evidence>
<dbReference type="GO" id="GO:0000166">
    <property type="term" value="F:nucleotide binding"/>
    <property type="evidence" value="ECO:0007669"/>
    <property type="project" value="UniProtKB-KW"/>
</dbReference>
<proteinExistence type="inferred from homology"/>
<dbReference type="GO" id="GO:0006538">
    <property type="term" value="P:L-glutamate catabolic process"/>
    <property type="evidence" value="ECO:0007669"/>
    <property type="project" value="TreeGrafter"/>
</dbReference>
<dbReference type="InterPro" id="IPR006096">
    <property type="entry name" value="Glu/Leu/Phe/Val/Trp_DH_C"/>
</dbReference>
<dbReference type="InterPro" id="IPR033524">
    <property type="entry name" value="Glu/Leu/Phe/Val_DH_AS"/>
</dbReference>
<dbReference type="PROSITE" id="PS00074">
    <property type="entry name" value="GLFV_DEHYDROGENASE"/>
    <property type="match status" value="1"/>
</dbReference>
<reference evidence="10 11" key="1">
    <citation type="journal article" date="2010" name="Stand. Genomic Sci.">
        <title>Complete genome sequence of Methanoplanus petrolearius type strain (SEBR 4847).</title>
        <authorList>
            <person name="Brambilla E."/>
            <person name="Djao O.D."/>
            <person name="Daligault H."/>
            <person name="Lapidus A."/>
            <person name="Lucas S."/>
            <person name="Hammon N."/>
            <person name="Nolan M."/>
            <person name="Tice H."/>
            <person name="Cheng J.F."/>
            <person name="Han C."/>
            <person name="Tapia R."/>
            <person name="Goodwin L."/>
            <person name="Pitluck S."/>
            <person name="Liolios K."/>
            <person name="Ivanova N."/>
            <person name="Mavromatis K."/>
            <person name="Mikhailova N."/>
            <person name="Pati A."/>
            <person name="Chen A."/>
            <person name="Palaniappan K."/>
            <person name="Land M."/>
            <person name="Hauser L."/>
            <person name="Chang Y.J."/>
            <person name="Jeffries C.D."/>
            <person name="Rohde M."/>
            <person name="Spring S."/>
            <person name="Sikorski J."/>
            <person name="Goker M."/>
            <person name="Woyke T."/>
            <person name="Bristow J."/>
            <person name="Eisen J.A."/>
            <person name="Markowitz V."/>
            <person name="Hugenholtz P."/>
            <person name="Kyrpides N.C."/>
            <person name="Klenk H.P."/>
        </authorList>
    </citation>
    <scope>NUCLEOTIDE SEQUENCE [LARGE SCALE GENOMIC DNA]</scope>
    <source>
        <strain evidence="11">DSM 11571 / OCM 486 / SEBR 4847</strain>
    </source>
</reference>
<keyword evidence="3 4" id="KW-0560">Oxidoreductase</keyword>
<dbReference type="PANTHER" id="PTHR11606:SF13">
    <property type="entry name" value="GLUTAMATE DEHYDROGENASE 1, MITOCHONDRIAL"/>
    <property type="match status" value="1"/>
</dbReference>
<sequence>MEQNLFESVKQNICTCATGPQLTPNLESLLKSPMKEIHVSLPVRMDDGTIRTFQGFRVQYNNARGPAKGGIRYHTDETIETIRGLAAIMTLKCALHELPLGGAKGGVVCNPKAMSKGELERLSRAYIQALDCSIGPDRDIPAPDVYTNEQTMGWMIDEYIRQTGCVHFGAITGKPLSLGGSEGRHDSTARGGWYCIREAAKETGIGMEMKETSYSPESKAETGEAAPSVAIQGFGNVGYNAALIGKEFAGCRIVAVSDSSGGIYSDEGLDVAGVMKHKKETGSVRYFPGTEDITNSQLFELDVDVLIPAALENAITEKNADEVRAKILAEFANGPTSPAAEEIMNKRGIHIIPDLLCNGGGVIVSYFEMVQNMNMDHWAEDYIYRRLDEKMTRAYHKVLEFSKKNSITMRKAAYTIALEEVVDAMKARGWV</sequence>
<evidence type="ECO:0000256" key="2">
    <source>
        <dbReference type="ARBA" id="ARBA00011643"/>
    </source>
</evidence>
<dbReference type="InterPro" id="IPR036291">
    <property type="entry name" value="NAD(P)-bd_dom_sf"/>
</dbReference>
<feature type="binding site" evidence="6">
    <location>
        <position position="236"/>
    </location>
    <ligand>
        <name>NAD(+)</name>
        <dbReference type="ChEBI" id="CHEBI:57540"/>
    </ligand>
</feature>
<dbReference type="Gene3D" id="3.40.50.10860">
    <property type="entry name" value="Leucine Dehydrogenase, chain A, domain 1"/>
    <property type="match status" value="1"/>
</dbReference>
<dbReference type="GO" id="GO:0004352">
    <property type="term" value="F:glutamate dehydrogenase (NAD+) activity"/>
    <property type="evidence" value="ECO:0007669"/>
    <property type="project" value="TreeGrafter"/>
</dbReference>
<evidence type="ECO:0000256" key="1">
    <source>
        <dbReference type="ARBA" id="ARBA00006382"/>
    </source>
</evidence>
<evidence type="ECO:0000256" key="3">
    <source>
        <dbReference type="ARBA" id="ARBA00023002"/>
    </source>
</evidence>
<protein>
    <recommendedName>
        <fullName evidence="4">Glutamate dehydrogenase</fullName>
    </recommendedName>
</protein>
<feature type="binding site" evidence="6">
    <location>
        <position position="92"/>
    </location>
    <ligand>
        <name>substrate</name>
    </ligand>
</feature>
<accession>E1RD59</accession>
<dbReference type="eggNOG" id="arCOG01352">
    <property type="taxonomic scope" value="Archaea"/>
</dbReference>
<feature type="active site" description="Proton donor" evidence="5">
    <location>
        <position position="104"/>
    </location>
</feature>
<comment type="similarity">
    <text evidence="1 4 8">Belongs to the Glu/Leu/Phe/Val dehydrogenases family.</text>
</comment>
<dbReference type="InterPro" id="IPR033922">
    <property type="entry name" value="NAD_bind_Glu_DH"/>
</dbReference>
<dbReference type="SMART" id="SM00839">
    <property type="entry name" value="ELFV_dehydrog"/>
    <property type="match status" value="1"/>
</dbReference>
<dbReference type="SUPFAM" id="SSF53223">
    <property type="entry name" value="Aminoacid dehydrogenase-like, N-terminal domain"/>
    <property type="match status" value="1"/>
</dbReference>
<keyword evidence="6" id="KW-0547">Nucleotide-binding</keyword>
<evidence type="ECO:0000256" key="5">
    <source>
        <dbReference type="PIRSR" id="PIRSR000185-1"/>
    </source>
</evidence>
<keyword evidence="11" id="KW-1185">Reference proteome</keyword>
<evidence type="ECO:0000259" key="9">
    <source>
        <dbReference type="SMART" id="SM00839"/>
    </source>
</evidence>
<name>E1RD59_METP4</name>
<feature type="binding site" evidence="6">
    <location>
        <position position="188"/>
    </location>
    <ligand>
        <name>NAD(+)</name>
        <dbReference type="ChEBI" id="CHEBI:57540"/>
    </ligand>
</feature>
<evidence type="ECO:0000313" key="11">
    <source>
        <dbReference type="Proteomes" id="UP000006565"/>
    </source>
</evidence>
<feature type="binding site" evidence="6">
    <location>
        <position position="365"/>
    </location>
    <ligand>
        <name>substrate</name>
    </ligand>
</feature>
<comment type="subunit">
    <text evidence="2">Homohexamer.</text>
</comment>
<dbReference type="PRINTS" id="PR00082">
    <property type="entry name" value="GLFDHDRGNASE"/>
</dbReference>
<feature type="site" description="Important for catalysis" evidence="7">
    <location>
        <position position="144"/>
    </location>
</feature>
<keyword evidence="6" id="KW-0520">NAD</keyword>
<dbReference type="EMBL" id="CP002117">
    <property type="protein sequence ID" value="ADN37042.1"/>
    <property type="molecule type" value="Genomic_DNA"/>
</dbReference>
<dbReference type="SUPFAM" id="SSF51735">
    <property type="entry name" value="NAD(P)-binding Rossmann-fold domains"/>
    <property type="match status" value="1"/>
</dbReference>
<dbReference type="STRING" id="679926.Mpet_2295"/>
<dbReference type="Pfam" id="PF02812">
    <property type="entry name" value="ELFV_dehydrog_N"/>
    <property type="match status" value="1"/>
</dbReference>
<dbReference type="PIRSF" id="PIRSF000185">
    <property type="entry name" value="Glu_DH"/>
    <property type="match status" value="1"/>
</dbReference>
<dbReference type="InterPro" id="IPR046346">
    <property type="entry name" value="Aminoacid_DH-like_N_sf"/>
</dbReference>
<gene>
    <name evidence="10" type="ordered locus">Mpet_2295</name>
</gene>
<evidence type="ECO:0000256" key="6">
    <source>
        <dbReference type="PIRSR" id="PIRSR000185-2"/>
    </source>
</evidence>
<dbReference type="InterPro" id="IPR006095">
    <property type="entry name" value="Glu/Leu/Phe/Val/Trp_DH"/>
</dbReference>
<organism evidence="10 11">
    <name type="scientific">Methanolacinia petrolearia (strain DSM 11571 / OCM 486 / SEBR 4847)</name>
    <name type="common">Methanoplanus petrolearius</name>
    <dbReference type="NCBI Taxonomy" id="679926"/>
    <lineage>
        <taxon>Archaea</taxon>
        <taxon>Methanobacteriati</taxon>
        <taxon>Methanobacteriota</taxon>
        <taxon>Stenosarchaea group</taxon>
        <taxon>Methanomicrobia</taxon>
        <taxon>Methanomicrobiales</taxon>
        <taxon>Methanomicrobiaceae</taxon>
        <taxon>Methanolacinia</taxon>
    </lineage>
</organism>
<feature type="binding site" evidence="6">
    <location>
        <position position="68"/>
    </location>
    <ligand>
        <name>substrate</name>
    </ligand>
</feature>
<evidence type="ECO:0000256" key="8">
    <source>
        <dbReference type="RuleBase" id="RU004417"/>
    </source>
</evidence>
<dbReference type="Gene3D" id="3.40.50.720">
    <property type="entry name" value="NAD(P)-binding Rossmann-like Domain"/>
    <property type="match status" value="1"/>
</dbReference>
<evidence type="ECO:0000313" key="10">
    <source>
        <dbReference type="EMBL" id="ADN37042.1"/>
    </source>
</evidence>
<dbReference type="InterPro" id="IPR006097">
    <property type="entry name" value="Glu/Leu/Phe/Val/Trp_DH_dimer"/>
</dbReference>
<dbReference type="KEGG" id="mpi:Mpet_2295"/>
<evidence type="ECO:0000256" key="4">
    <source>
        <dbReference type="PIRNR" id="PIRNR000185"/>
    </source>
</evidence>
<dbReference type="PANTHER" id="PTHR11606">
    <property type="entry name" value="GLUTAMATE DEHYDROGENASE"/>
    <property type="match status" value="1"/>
</dbReference>
<feature type="domain" description="Glutamate/phenylalanine/leucine/valine/L-tryptophan dehydrogenase C-terminal" evidence="9">
    <location>
        <begin position="181"/>
        <end position="429"/>
    </location>
</feature>
<dbReference type="InterPro" id="IPR014362">
    <property type="entry name" value="Glu_DH"/>
</dbReference>
<dbReference type="AlphaFoldDB" id="E1RD59"/>
<dbReference type="CDD" id="cd01076">
    <property type="entry name" value="NAD_bind_1_Glu_DH"/>
    <property type="match status" value="1"/>
</dbReference>
<dbReference type="Pfam" id="PF00208">
    <property type="entry name" value="ELFV_dehydrog"/>
    <property type="match status" value="1"/>
</dbReference>